<dbReference type="InterPro" id="IPR016137">
    <property type="entry name" value="RGS"/>
</dbReference>
<sequence>MTSSKINDTELRKQFLQYLNQPELCEQFYIYMKSEHLAYVLEFYLACDGLRNLLDDTSKQGPIIELIYKHYLCNGKNLSSS</sequence>
<dbReference type="SUPFAM" id="SSF48097">
    <property type="entry name" value="Regulator of G-protein signaling, RGS"/>
    <property type="match status" value="1"/>
</dbReference>
<organism evidence="2 3">
    <name type="scientific">Rotaria magnacalcarata</name>
    <dbReference type="NCBI Taxonomy" id="392030"/>
    <lineage>
        <taxon>Eukaryota</taxon>
        <taxon>Metazoa</taxon>
        <taxon>Spiralia</taxon>
        <taxon>Gnathifera</taxon>
        <taxon>Rotifera</taxon>
        <taxon>Eurotatoria</taxon>
        <taxon>Bdelloidea</taxon>
        <taxon>Philodinida</taxon>
        <taxon>Philodinidae</taxon>
        <taxon>Rotaria</taxon>
    </lineage>
</organism>
<dbReference type="Gene3D" id="1.10.167.10">
    <property type="entry name" value="Regulator of G-protein Signalling 4, domain 2"/>
    <property type="match status" value="1"/>
</dbReference>
<name>A0A8S2WDQ7_9BILA</name>
<accession>A0A8S2WDQ7</accession>
<feature type="domain" description="RGS" evidence="1">
    <location>
        <begin position="15"/>
        <end position="76"/>
    </location>
</feature>
<reference evidence="2" key="1">
    <citation type="submission" date="2021-02" db="EMBL/GenBank/DDBJ databases">
        <authorList>
            <person name="Nowell W R."/>
        </authorList>
    </citation>
    <scope>NUCLEOTIDE SEQUENCE</scope>
</reference>
<feature type="non-terminal residue" evidence="2">
    <location>
        <position position="81"/>
    </location>
</feature>
<dbReference type="Proteomes" id="UP000676336">
    <property type="component" value="Unassembled WGS sequence"/>
</dbReference>
<evidence type="ECO:0000313" key="3">
    <source>
        <dbReference type="Proteomes" id="UP000676336"/>
    </source>
</evidence>
<proteinExistence type="predicted"/>
<gene>
    <name evidence="2" type="ORF">SMN809_LOCUS32494</name>
</gene>
<comment type="caution">
    <text evidence="2">The sequence shown here is derived from an EMBL/GenBank/DDBJ whole genome shotgun (WGS) entry which is preliminary data.</text>
</comment>
<dbReference type="EMBL" id="CAJOBI010068313">
    <property type="protein sequence ID" value="CAF4446119.1"/>
    <property type="molecule type" value="Genomic_DNA"/>
</dbReference>
<evidence type="ECO:0000313" key="2">
    <source>
        <dbReference type="EMBL" id="CAF4446119.1"/>
    </source>
</evidence>
<protein>
    <recommendedName>
        <fullName evidence="1">RGS domain-containing protein</fullName>
    </recommendedName>
</protein>
<evidence type="ECO:0000259" key="1">
    <source>
        <dbReference type="Pfam" id="PF00615"/>
    </source>
</evidence>
<dbReference type="AlphaFoldDB" id="A0A8S2WDQ7"/>
<dbReference type="Pfam" id="PF00615">
    <property type="entry name" value="RGS"/>
    <property type="match status" value="1"/>
</dbReference>
<dbReference type="InterPro" id="IPR036305">
    <property type="entry name" value="RGS_sf"/>
</dbReference>
<dbReference type="InterPro" id="IPR044926">
    <property type="entry name" value="RGS_subdomain_2"/>
</dbReference>